<evidence type="ECO:0000313" key="3">
    <source>
        <dbReference type="Proteomes" id="UP001161017"/>
    </source>
</evidence>
<evidence type="ECO:0000256" key="1">
    <source>
        <dbReference type="SAM" id="MobiDB-lite"/>
    </source>
</evidence>
<organism evidence="2 3">
    <name type="scientific">Ramalina farinacea</name>
    <dbReference type="NCBI Taxonomy" id="258253"/>
    <lineage>
        <taxon>Eukaryota</taxon>
        <taxon>Fungi</taxon>
        <taxon>Dikarya</taxon>
        <taxon>Ascomycota</taxon>
        <taxon>Pezizomycotina</taxon>
        <taxon>Lecanoromycetes</taxon>
        <taxon>OSLEUM clade</taxon>
        <taxon>Lecanoromycetidae</taxon>
        <taxon>Lecanorales</taxon>
        <taxon>Lecanorineae</taxon>
        <taxon>Ramalinaceae</taxon>
        <taxon>Ramalina</taxon>
    </lineage>
</organism>
<feature type="compositionally biased region" description="Basic and acidic residues" evidence="1">
    <location>
        <begin position="126"/>
        <end position="136"/>
    </location>
</feature>
<feature type="region of interest" description="Disordered" evidence="1">
    <location>
        <begin position="1"/>
        <end position="166"/>
    </location>
</feature>
<feature type="compositionally biased region" description="Basic and acidic residues" evidence="1">
    <location>
        <begin position="43"/>
        <end position="52"/>
    </location>
</feature>
<protein>
    <submittedName>
        <fullName evidence="2">Uncharacterized protein</fullName>
    </submittedName>
</protein>
<sequence>MEFQGRRFYEIIKDEVTPPPPTLEEWDGQPSTPSDLSDDEDLIREWRWENRAPRFGGKPLAEDDDVAGEDEAEPKSEEEEEDDIDSDDGLDEDGVPVGEEDEAWGHVFESVETPPPASRATSPSPAKREPDKRDASHFSPQKNAAPPKKRKGTTRTKRPNNKADAELTSTILSLPPSLVAVREAVFSLYGGSRAIVWTPAEYEQYWSFLDNIWVHNKEAAMTKKGTQAIYYWCRLWQKT</sequence>
<evidence type="ECO:0000313" key="2">
    <source>
        <dbReference type="EMBL" id="MDI1493277.1"/>
    </source>
</evidence>
<dbReference type="AlphaFoldDB" id="A0AA43U276"/>
<comment type="caution">
    <text evidence="2">The sequence shown here is derived from an EMBL/GenBank/DDBJ whole genome shotgun (WGS) entry which is preliminary data.</text>
</comment>
<feature type="compositionally biased region" description="Acidic residues" evidence="1">
    <location>
        <begin position="62"/>
        <end position="102"/>
    </location>
</feature>
<reference evidence="2" key="1">
    <citation type="journal article" date="2023" name="Genome Biol. Evol.">
        <title>First Whole Genome Sequence and Flow Cytometry Genome Size Data for the Lichen-Forming Fungus Ramalina farinacea (Ascomycota).</title>
        <authorList>
            <person name="Llewellyn T."/>
            <person name="Mian S."/>
            <person name="Hill R."/>
            <person name="Leitch I.J."/>
            <person name="Gaya E."/>
        </authorList>
    </citation>
    <scope>NUCLEOTIDE SEQUENCE</scope>
    <source>
        <strain evidence="2">LIQ254RAFAR</strain>
    </source>
</reference>
<gene>
    <name evidence="2" type="ORF">OHK93_005065</name>
</gene>
<keyword evidence="3" id="KW-1185">Reference proteome</keyword>
<accession>A0AA43U276</accession>
<name>A0AA43U276_9LECA</name>
<feature type="compositionally biased region" description="Basic residues" evidence="1">
    <location>
        <begin position="147"/>
        <end position="160"/>
    </location>
</feature>
<proteinExistence type="predicted"/>
<dbReference type="EMBL" id="JAPUFD010000025">
    <property type="protein sequence ID" value="MDI1493277.1"/>
    <property type="molecule type" value="Genomic_DNA"/>
</dbReference>
<feature type="compositionally biased region" description="Basic and acidic residues" evidence="1">
    <location>
        <begin position="1"/>
        <end position="16"/>
    </location>
</feature>
<dbReference type="Proteomes" id="UP001161017">
    <property type="component" value="Unassembled WGS sequence"/>
</dbReference>